<sequence>MYIFAFFLLPVIIGIPLALSFLVHRAVKRYDPSKALAMSFLTFLLPYLICSLFYIDANKYNKNTEFYSSGFNNNENEFRMITKLELPKSANSILTKKENPYFIVDDISSMAIHLNQEDFRVLYKNIKKSSKLINRSDAYSTPYQWIKDQTGNQQYIYYASSTIENEYHFIGFCEDQKTVITHSMQW</sequence>
<protein>
    <submittedName>
        <fullName evidence="2">Uncharacterized protein</fullName>
    </submittedName>
</protein>
<dbReference type="EMBL" id="BAABCW010000001">
    <property type="protein sequence ID" value="GAA4108144.1"/>
    <property type="molecule type" value="Genomic_DNA"/>
</dbReference>
<reference evidence="3" key="1">
    <citation type="journal article" date="2019" name="Int. J. Syst. Evol. Microbiol.">
        <title>The Global Catalogue of Microorganisms (GCM) 10K type strain sequencing project: providing services to taxonomists for standard genome sequencing and annotation.</title>
        <authorList>
            <consortium name="The Broad Institute Genomics Platform"/>
            <consortium name="The Broad Institute Genome Sequencing Center for Infectious Disease"/>
            <person name="Wu L."/>
            <person name="Ma J."/>
        </authorList>
    </citation>
    <scope>NUCLEOTIDE SEQUENCE [LARGE SCALE GENOMIC DNA]</scope>
    <source>
        <strain evidence="3">JCM 17106</strain>
    </source>
</reference>
<name>A0ABP7X9Y6_9FLAO</name>
<evidence type="ECO:0000313" key="3">
    <source>
        <dbReference type="Proteomes" id="UP001500459"/>
    </source>
</evidence>
<keyword evidence="1" id="KW-0472">Membrane</keyword>
<keyword evidence="1" id="KW-0812">Transmembrane</keyword>
<feature type="transmembrane region" description="Helical" evidence="1">
    <location>
        <begin position="35"/>
        <end position="55"/>
    </location>
</feature>
<accession>A0ABP7X9Y6</accession>
<organism evidence="2 3">
    <name type="scientific">Aquimarina addita</name>
    <dbReference type="NCBI Taxonomy" id="870485"/>
    <lineage>
        <taxon>Bacteria</taxon>
        <taxon>Pseudomonadati</taxon>
        <taxon>Bacteroidota</taxon>
        <taxon>Flavobacteriia</taxon>
        <taxon>Flavobacteriales</taxon>
        <taxon>Flavobacteriaceae</taxon>
        <taxon>Aquimarina</taxon>
    </lineage>
</organism>
<evidence type="ECO:0000256" key="1">
    <source>
        <dbReference type="SAM" id="Phobius"/>
    </source>
</evidence>
<gene>
    <name evidence="2" type="ORF">GCM10022393_03950</name>
</gene>
<comment type="caution">
    <text evidence="2">The sequence shown here is derived from an EMBL/GenBank/DDBJ whole genome shotgun (WGS) entry which is preliminary data.</text>
</comment>
<feature type="transmembrane region" description="Helical" evidence="1">
    <location>
        <begin position="6"/>
        <end position="23"/>
    </location>
</feature>
<proteinExistence type="predicted"/>
<dbReference type="Proteomes" id="UP001500459">
    <property type="component" value="Unassembled WGS sequence"/>
</dbReference>
<dbReference type="RefSeq" id="WP_344924262.1">
    <property type="nucleotide sequence ID" value="NZ_BAABCW010000001.1"/>
</dbReference>
<keyword evidence="3" id="KW-1185">Reference proteome</keyword>
<keyword evidence="1" id="KW-1133">Transmembrane helix</keyword>
<evidence type="ECO:0000313" key="2">
    <source>
        <dbReference type="EMBL" id="GAA4108144.1"/>
    </source>
</evidence>